<comment type="similarity">
    <text evidence="1">Belongs to the glycosyl hydrolase 16 family.</text>
</comment>
<dbReference type="GO" id="GO:0004553">
    <property type="term" value="F:hydrolase activity, hydrolyzing O-glycosyl compounds"/>
    <property type="evidence" value="ECO:0007669"/>
    <property type="project" value="InterPro"/>
</dbReference>
<dbReference type="InterPro" id="IPR013320">
    <property type="entry name" value="ConA-like_dom_sf"/>
</dbReference>
<gene>
    <name evidence="4" type="ORF">Acy02nite_59130</name>
</gene>
<reference evidence="4" key="1">
    <citation type="submission" date="2021-01" db="EMBL/GenBank/DDBJ databases">
        <title>Whole genome shotgun sequence of Actinoplanes cyaneus NBRC 14990.</title>
        <authorList>
            <person name="Komaki H."/>
            <person name="Tamura T."/>
        </authorList>
    </citation>
    <scope>NUCLEOTIDE SEQUENCE</scope>
    <source>
        <strain evidence="4">NBRC 14990</strain>
    </source>
</reference>
<keyword evidence="2" id="KW-0732">Signal</keyword>
<evidence type="ECO:0000259" key="3">
    <source>
        <dbReference type="PROSITE" id="PS51762"/>
    </source>
</evidence>
<dbReference type="CDD" id="cd08023">
    <property type="entry name" value="GH16_laminarinase_like"/>
    <property type="match status" value="1"/>
</dbReference>
<evidence type="ECO:0000313" key="4">
    <source>
        <dbReference type="EMBL" id="GID68032.1"/>
    </source>
</evidence>
<evidence type="ECO:0000256" key="2">
    <source>
        <dbReference type="SAM" id="SignalP"/>
    </source>
</evidence>
<feature type="chain" id="PRO_5036857514" description="GH16 domain-containing protein" evidence="2">
    <location>
        <begin position="21"/>
        <end position="378"/>
    </location>
</feature>
<feature type="signal peptide" evidence="2">
    <location>
        <begin position="1"/>
        <end position="20"/>
    </location>
</feature>
<dbReference type="GO" id="GO:0005975">
    <property type="term" value="P:carbohydrate metabolic process"/>
    <property type="evidence" value="ECO:0007669"/>
    <property type="project" value="InterPro"/>
</dbReference>
<dbReference type="PROSITE" id="PS51762">
    <property type="entry name" value="GH16_2"/>
    <property type="match status" value="1"/>
</dbReference>
<dbReference type="PANTHER" id="PTHR10963">
    <property type="entry name" value="GLYCOSYL HYDROLASE-RELATED"/>
    <property type="match status" value="1"/>
</dbReference>
<dbReference type="EMBL" id="BOMH01000043">
    <property type="protein sequence ID" value="GID68032.1"/>
    <property type="molecule type" value="Genomic_DNA"/>
</dbReference>
<dbReference type="Gene3D" id="2.60.120.200">
    <property type="match status" value="1"/>
</dbReference>
<name>A0A919M6S3_9ACTN</name>
<dbReference type="Pfam" id="PF00722">
    <property type="entry name" value="Glyco_hydro_16"/>
    <property type="match status" value="1"/>
</dbReference>
<evidence type="ECO:0000313" key="5">
    <source>
        <dbReference type="Proteomes" id="UP000619479"/>
    </source>
</evidence>
<dbReference type="Proteomes" id="UP000619479">
    <property type="component" value="Unassembled WGS sequence"/>
</dbReference>
<evidence type="ECO:0000256" key="1">
    <source>
        <dbReference type="ARBA" id="ARBA00006865"/>
    </source>
</evidence>
<accession>A0A919M6S3</accession>
<feature type="domain" description="GH16" evidence="3">
    <location>
        <begin position="139"/>
        <end position="378"/>
    </location>
</feature>
<protein>
    <recommendedName>
        <fullName evidence="3">GH16 domain-containing protein</fullName>
    </recommendedName>
</protein>
<comment type="caution">
    <text evidence="4">The sequence shown here is derived from an EMBL/GenBank/DDBJ whole genome shotgun (WGS) entry which is preliminary data.</text>
</comment>
<dbReference type="AlphaFoldDB" id="A0A919M6S3"/>
<dbReference type="SUPFAM" id="SSF49899">
    <property type="entry name" value="Concanavalin A-like lectins/glucanases"/>
    <property type="match status" value="1"/>
</dbReference>
<keyword evidence="5" id="KW-1185">Reference proteome</keyword>
<dbReference type="InterPro" id="IPR000757">
    <property type="entry name" value="Beta-glucanase-like"/>
</dbReference>
<sequence length="378" mass="40532">MVRAGLVLALVFTLAGLALAGDPRSASGCSTMGGPAPAARSPIAVGWSRRWASTGSRPCYVVPIPARGTWLVTVGVGKSTATALTLMAEGASGPVRQTADLHHLRRVSMTVPAAEGSLRVGLVPASGLITVTSVTLTLVRRETTPLRTIFADDFDGRWLDDAKWRPETGDHGWGNRELQNYTASTANLAVTAGRLSITARRGPASGSFTSGRLNSRFSASYGHLEARIRTPGGAGLLPAFWMLGADAPRIGWPRCGEIDIMESLGRREPSTVHATIHGPDRAGRPWQREVAMATPRPPSSGFHLYALDWWPGSVQISFDGTAYASFAPEDLAPGHPWLFDKPYYVLLNVAVGGDWPKAPSPALPFPQTMQVDYLHWQH</sequence>
<dbReference type="InterPro" id="IPR050546">
    <property type="entry name" value="Glycosyl_Hydrlase_16"/>
</dbReference>
<proteinExistence type="inferred from homology"/>
<organism evidence="4 5">
    <name type="scientific">Actinoplanes cyaneus</name>
    <dbReference type="NCBI Taxonomy" id="52696"/>
    <lineage>
        <taxon>Bacteria</taxon>
        <taxon>Bacillati</taxon>
        <taxon>Actinomycetota</taxon>
        <taxon>Actinomycetes</taxon>
        <taxon>Micromonosporales</taxon>
        <taxon>Micromonosporaceae</taxon>
        <taxon>Actinoplanes</taxon>
    </lineage>
</organism>
<dbReference type="PANTHER" id="PTHR10963:SF55">
    <property type="entry name" value="GLYCOSIDE HYDROLASE FAMILY 16 PROTEIN"/>
    <property type="match status" value="1"/>
</dbReference>